<dbReference type="SUPFAM" id="SSF53092">
    <property type="entry name" value="Creatinase/prolidase N-terminal domain"/>
    <property type="match status" value="2"/>
</dbReference>
<dbReference type="InterPro" id="IPR036005">
    <property type="entry name" value="Creatinase/aminopeptidase-like"/>
</dbReference>
<comment type="similarity">
    <text evidence="1">Belongs to the peptidase M24B family.</text>
</comment>
<gene>
    <name evidence="7" type="ORF">GGQ63_004362</name>
</gene>
<dbReference type="InterPro" id="IPR000994">
    <property type="entry name" value="Pept_M24"/>
</dbReference>
<keyword evidence="3 7" id="KW-0378">Hydrolase</keyword>
<dbReference type="GO" id="GO:0046872">
    <property type="term" value="F:metal ion binding"/>
    <property type="evidence" value="ECO:0007669"/>
    <property type="project" value="UniProtKB-KW"/>
</dbReference>
<dbReference type="EC" id="3.4.11.9" evidence="7"/>
<keyword evidence="8" id="KW-1185">Reference proteome</keyword>
<organism evidence="7 8">
    <name type="scientific">Prosthecomicrobium pneumaticum</name>
    <dbReference type="NCBI Taxonomy" id="81895"/>
    <lineage>
        <taxon>Bacteria</taxon>
        <taxon>Pseudomonadati</taxon>
        <taxon>Pseudomonadota</taxon>
        <taxon>Alphaproteobacteria</taxon>
        <taxon>Hyphomicrobiales</taxon>
        <taxon>Kaistiaceae</taxon>
        <taxon>Prosthecomicrobium</taxon>
    </lineage>
</organism>
<dbReference type="Pfam" id="PF00557">
    <property type="entry name" value="Peptidase_M24"/>
    <property type="match status" value="1"/>
</dbReference>
<dbReference type="FunFam" id="3.90.230.10:FF:000009">
    <property type="entry name" value="xaa-Pro aminopeptidase 2"/>
    <property type="match status" value="1"/>
</dbReference>
<accession>A0A7W9FQZ7</accession>
<keyword evidence="7" id="KW-0645">Protease</keyword>
<dbReference type="InterPro" id="IPR000587">
    <property type="entry name" value="Creatinase_N"/>
</dbReference>
<dbReference type="AlphaFoldDB" id="A0A7W9FQZ7"/>
<dbReference type="InterPro" id="IPR050422">
    <property type="entry name" value="X-Pro_aminopeptidase_P"/>
</dbReference>
<keyword evidence="2" id="KW-0479">Metal-binding</keyword>
<reference evidence="7 8" key="1">
    <citation type="submission" date="2020-08" db="EMBL/GenBank/DDBJ databases">
        <title>Genomic Encyclopedia of Type Strains, Phase IV (KMG-IV): sequencing the most valuable type-strain genomes for metagenomic binning, comparative biology and taxonomic classification.</title>
        <authorList>
            <person name="Goeker M."/>
        </authorList>
    </citation>
    <scope>NUCLEOTIDE SEQUENCE [LARGE SCALE GENOMIC DNA]</scope>
    <source>
        <strain evidence="7 8">DSM 16268</strain>
    </source>
</reference>
<dbReference type="GO" id="GO:0070006">
    <property type="term" value="F:metalloaminopeptidase activity"/>
    <property type="evidence" value="ECO:0007669"/>
    <property type="project" value="InterPro"/>
</dbReference>
<evidence type="ECO:0000256" key="1">
    <source>
        <dbReference type="ARBA" id="ARBA00008766"/>
    </source>
</evidence>
<dbReference type="InterPro" id="IPR033740">
    <property type="entry name" value="Pept_M24B"/>
</dbReference>
<sequence>MFQSFEAPAAPPPVAERVAALRAFIAKEGLAGYFVPHEDEYQGEYMPASAERLAWLTGFTGSAGAALVLAHEAAVFVDGRYTLQVRDQTDLSVFRAEHLIETPPAIWLAARLSSGDRIGYDPRLITLAQMRRFEAACAEKGALFVPVEENPIDRLWTDRPAPPVAAVALHPLELAGRSAAEKLAELAGALAAKAVDATVLTQTDSIAWTFNIRGGDVPHTPVALSSAILRREGKPTLFIDGRKLSNAVRAELADLAEIAEESALAAELAAIGRAGGRVLLDPQATPAAVARALEEAGATLVEGTDPVQVPRARKNAAELAGARAAHRRDGVAVTRFLAYLEKNAPTGTLDEIAAAQALERFRAEAGAADGTPLADISFDTISGAGPNGAIIHYRVTEATNRWIEPGMLYLVDSGGQYRDGTTDITRTVAVGTPTAEMRDRFTRVLKGHIAVATARFPKGTTGAQIDVLARRALWQAGLDFDHGTGHGVGAFLSVHEGPARISKAGTVPLEPGMLLSNEPGYYKAGAYGIRIENLIVVTEPEAVEGGERPMMGFETLTLAPFDRRLIEPSLLDPAERQWIDDYHQRVRETLLPRLNGDDASFLEEATKPIQGATKSLEH</sequence>
<dbReference type="Pfam" id="PF16188">
    <property type="entry name" value="Peptidase_M24_C"/>
    <property type="match status" value="1"/>
</dbReference>
<evidence type="ECO:0000256" key="2">
    <source>
        <dbReference type="ARBA" id="ARBA00022723"/>
    </source>
</evidence>
<dbReference type="PANTHER" id="PTHR43763">
    <property type="entry name" value="XAA-PRO AMINOPEPTIDASE 1"/>
    <property type="match status" value="1"/>
</dbReference>
<evidence type="ECO:0000313" key="7">
    <source>
        <dbReference type="EMBL" id="MBB5755260.1"/>
    </source>
</evidence>
<dbReference type="EMBL" id="JACHOO010000016">
    <property type="protein sequence ID" value="MBB5755260.1"/>
    <property type="molecule type" value="Genomic_DNA"/>
</dbReference>
<dbReference type="Pfam" id="PF16189">
    <property type="entry name" value="Creatinase_N_2"/>
    <property type="match status" value="1"/>
</dbReference>
<evidence type="ECO:0000256" key="3">
    <source>
        <dbReference type="ARBA" id="ARBA00022801"/>
    </source>
</evidence>
<dbReference type="GO" id="GO:0005737">
    <property type="term" value="C:cytoplasm"/>
    <property type="evidence" value="ECO:0007669"/>
    <property type="project" value="UniProtKB-ARBA"/>
</dbReference>
<dbReference type="Pfam" id="PF01321">
    <property type="entry name" value="Creatinase_N"/>
    <property type="match status" value="1"/>
</dbReference>
<name>A0A7W9FQZ7_9HYPH</name>
<evidence type="ECO:0000259" key="6">
    <source>
        <dbReference type="Pfam" id="PF16188"/>
    </source>
</evidence>
<dbReference type="Proteomes" id="UP000523821">
    <property type="component" value="Unassembled WGS sequence"/>
</dbReference>
<dbReference type="InterPro" id="IPR029149">
    <property type="entry name" value="Creatin/AminoP/Spt16_N"/>
</dbReference>
<feature type="domain" description="Creatinase N-terminal" evidence="5">
    <location>
        <begin position="17"/>
        <end position="149"/>
    </location>
</feature>
<dbReference type="CDD" id="cd01085">
    <property type="entry name" value="APP"/>
    <property type="match status" value="1"/>
</dbReference>
<protein>
    <submittedName>
        <fullName evidence="7">Xaa-Pro aminopeptidase</fullName>
        <ecNumber evidence="7">3.4.11.9</ecNumber>
    </submittedName>
</protein>
<evidence type="ECO:0000313" key="8">
    <source>
        <dbReference type="Proteomes" id="UP000523821"/>
    </source>
</evidence>
<comment type="caution">
    <text evidence="7">The sequence shown here is derived from an EMBL/GenBank/DDBJ whole genome shotgun (WGS) entry which is preliminary data.</text>
</comment>
<dbReference type="Gene3D" id="3.40.350.10">
    <property type="entry name" value="Creatinase/prolidase N-terminal domain"/>
    <property type="match status" value="2"/>
</dbReference>
<feature type="domain" description="Peptidase M24 C-terminal" evidence="6">
    <location>
        <begin position="549"/>
        <end position="609"/>
    </location>
</feature>
<dbReference type="InterPro" id="IPR032416">
    <property type="entry name" value="Peptidase_M24_C"/>
</dbReference>
<evidence type="ECO:0000259" key="4">
    <source>
        <dbReference type="Pfam" id="PF00557"/>
    </source>
</evidence>
<proteinExistence type="inferred from homology"/>
<dbReference type="Gene3D" id="3.90.230.10">
    <property type="entry name" value="Creatinase/methionine aminopeptidase superfamily"/>
    <property type="match status" value="1"/>
</dbReference>
<dbReference type="PANTHER" id="PTHR43763:SF6">
    <property type="entry name" value="XAA-PRO AMINOPEPTIDASE 1"/>
    <property type="match status" value="1"/>
</dbReference>
<feature type="domain" description="Peptidase M24" evidence="4">
    <location>
        <begin position="322"/>
        <end position="539"/>
    </location>
</feature>
<evidence type="ECO:0000259" key="5">
    <source>
        <dbReference type="Pfam" id="PF01321"/>
    </source>
</evidence>
<dbReference type="RefSeq" id="WP_183858690.1">
    <property type="nucleotide sequence ID" value="NZ_JACHOO010000016.1"/>
</dbReference>
<dbReference type="SUPFAM" id="SSF55920">
    <property type="entry name" value="Creatinase/aminopeptidase"/>
    <property type="match status" value="1"/>
</dbReference>
<keyword evidence="7" id="KW-0031">Aminopeptidase</keyword>